<dbReference type="InterPro" id="IPR000700">
    <property type="entry name" value="PAS-assoc_C"/>
</dbReference>
<dbReference type="GO" id="GO:0006355">
    <property type="term" value="P:regulation of DNA-templated transcription"/>
    <property type="evidence" value="ECO:0007669"/>
    <property type="project" value="InterPro"/>
</dbReference>
<keyword evidence="10" id="KW-1133">Transmembrane helix</keyword>
<keyword evidence="11" id="KW-0175">Coiled coil</keyword>
<evidence type="ECO:0000256" key="4">
    <source>
        <dbReference type="ARBA" id="ARBA00022679"/>
    </source>
</evidence>
<comment type="caution">
    <text evidence="17">The sequence shown here is derived from an EMBL/GenBank/DDBJ whole genome shotgun (WGS) entry which is preliminary data.</text>
</comment>
<reference evidence="17" key="1">
    <citation type="submission" date="2020-03" db="EMBL/GenBank/DDBJ databases">
        <title>Solimonas marina sp. nov., isolated from deep seawater of the Pacific Ocean.</title>
        <authorList>
            <person name="Liu X."/>
            <person name="Lai Q."/>
            <person name="Sun F."/>
            <person name="Gai Y."/>
            <person name="Li G."/>
            <person name="Shao Z."/>
        </authorList>
    </citation>
    <scope>NUCLEOTIDE SEQUENCE</scope>
    <source>
        <strain evidence="17">C16B3</strain>
    </source>
</reference>
<dbReference type="SUPFAM" id="SSF55785">
    <property type="entry name" value="PYP-like sensor domain (PAS domain)"/>
    <property type="match status" value="1"/>
</dbReference>
<evidence type="ECO:0000256" key="2">
    <source>
        <dbReference type="ARBA" id="ARBA00012438"/>
    </source>
</evidence>
<dbReference type="GO" id="GO:0005524">
    <property type="term" value="F:ATP binding"/>
    <property type="evidence" value="ECO:0007669"/>
    <property type="project" value="UniProtKB-KW"/>
</dbReference>
<keyword evidence="3 9" id="KW-0597">Phosphoprotein</keyword>
<dbReference type="InterPro" id="IPR013767">
    <property type="entry name" value="PAS_fold"/>
</dbReference>
<proteinExistence type="predicted"/>
<dbReference type="InterPro" id="IPR003594">
    <property type="entry name" value="HATPase_dom"/>
</dbReference>
<dbReference type="InterPro" id="IPR035965">
    <property type="entry name" value="PAS-like_dom_sf"/>
</dbReference>
<dbReference type="SUPFAM" id="SSF55874">
    <property type="entry name" value="ATPase domain of HSP90 chaperone/DNA topoisomerase II/histidine kinase"/>
    <property type="match status" value="1"/>
</dbReference>
<evidence type="ECO:0000259" key="12">
    <source>
        <dbReference type="PROSITE" id="PS50109"/>
    </source>
</evidence>
<dbReference type="NCBIfam" id="TIGR00229">
    <property type="entry name" value="sensory_box"/>
    <property type="match status" value="1"/>
</dbReference>
<feature type="transmembrane region" description="Helical" evidence="10">
    <location>
        <begin position="140"/>
        <end position="159"/>
    </location>
</feature>
<dbReference type="AlphaFoldDB" id="A0A969WDU3"/>
<evidence type="ECO:0000256" key="6">
    <source>
        <dbReference type="ARBA" id="ARBA00022777"/>
    </source>
</evidence>
<dbReference type="PROSITE" id="PS50112">
    <property type="entry name" value="PAS"/>
    <property type="match status" value="1"/>
</dbReference>
<dbReference type="PROSITE" id="PS50110">
    <property type="entry name" value="RESPONSE_REGULATORY"/>
    <property type="match status" value="1"/>
</dbReference>
<keyword evidence="4" id="KW-0808">Transferase</keyword>
<dbReference type="InterPro" id="IPR003661">
    <property type="entry name" value="HisK_dim/P_dom"/>
</dbReference>
<feature type="domain" description="PAS" evidence="14">
    <location>
        <begin position="311"/>
        <end position="364"/>
    </location>
</feature>
<feature type="domain" description="Histidine kinase" evidence="12">
    <location>
        <begin position="447"/>
        <end position="670"/>
    </location>
</feature>
<dbReference type="Pfam" id="PF00072">
    <property type="entry name" value="Response_reg"/>
    <property type="match status" value="1"/>
</dbReference>
<keyword evidence="7" id="KW-0067">ATP-binding</keyword>
<evidence type="ECO:0000259" key="14">
    <source>
        <dbReference type="PROSITE" id="PS50112"/>
    </source>
</evidence>
<feature type="coiled-coil region" evidence="11">
    <location>
        <begin position="267"/>
        <end position="301"/>
    </location>
</feature>
<dbReference type="EC" id="2.7.13.3" evidence="2"/>
<sequence>MTASYQPALVLLSYLVAVLASFAALEMAGRVSSTTDRRTMNLWLTGGAFAMGIGIWSMHFLGMLAFHLPIAVAYDPLRTAISALFAIAASAIALSVLRLGHLPSRSLLGAGTAMGLGIAGMHYTGMSAMEVTPGPRYDPLIVAISIVIAIGASIAALWLASKLRRETLVTAFGRKAGSALVMALAIAGMHYTGMAAARFAPDTFCYGDASAYSNELIASAVVITVLLTLTATLLVAVFDARLAERTAALAQSIDINTGLEARVEARTQELQASKRALQSMVDDANEARARTEAAYAELQQSAAQRTRLEDRVREQASLLDKAHDAIVVRDMDGHILYWNRGAELTYGWSADEVVGRNIDTLLHEPSQARDAQHAALFEHGEVGGRTTLRRKDGSTLIVEGHSTLVRDDEGQPKSVLSINTDITRRIAAEEQLQQAQRLETVGQLTGGVAHDFNNLLTVILGNAELLVEALAAEPELQHLAQTTCSAAQRGADLTHRLLAFARRQTLEPTAVDVCTLLVDSIKPLLGRTIGDRIRFDCDFATQVRPALVDPSQLENAIMNLCLNARDALRKRPGARIVVHVDEAHIGVHDARALATGNYVRITVSDNGCGIPRENVARVFEPFFTTKDFGKGTGLGLSTVYGFVKQSHGHIELHSEPDQGTSVTMLLPAVDRTPASRAGDADAALEPHGSETVLLVEDEDLLRNFAKNQLGELGYHVIAVDSGEAALQVMRRERSVDLLFTDIVMPGGLNGVDVVRAARHLDPRLRVLYTSGYADNAMLGTTEFDASAPILHKPYRRAELARKIRSALDARGSA</sequence>
<dbReference type="InterPro" id="IPR005330">
    <property type="entry name" value="MHYT_dom"/>
</dbReference>
<evidence type="ECO:0000256" key="9">
    <source>
        <dbReference type="PROSITE-ProRule" id="PRU00169"/>
    </source>
</evidence>
<dbReference type="PRINTS" id="PR00344">
    <property type="entry name" value="BCTRLSENSOR"/>
</dbReference>
<dbReference type="Proteomes" id="UP000653472">
    <property type="component" value="Unassembled WGS sequence"/>
</dbReference>
<dbReference type="SUPFAM" id="SSF47384">
    <property type="entry name" value="Homodimeric domain of signal transducing histidine kinase"/>
    <property type="match status" value="1"/>
</dbReference>
<dbReference type="CDD" id="cd00130">
    <property type="entry name" value="PAS"/>
    <property type="match status" value="1"/>
</dbReference>
<evidence type="ECO:0000256" key="7">
    <source>
        <dbReference type="ARBA" id="ARBA00022840"/>
    </source>
</evidence>
<dbReference type="PANTHER" id="PTHR43065">
    <property type="entry name" value="SENSOR HISTIDINE KINASE"/>
    <property type="match status" value="1"/>
</dbReference>
<feature type="transmembrane region" description="Helical" evidence="10">
    <location>
        <begin position="107"/>
        <end position="128"/>
    </location>
</feature>
<keyword evidence="6" id="KW-0418">Kinase</keyword>
<evidence type="ECO:0000259" key="15">
    <source>
        <dbReference type="PROSITE" id="PS50113"/>
    </source>
</evidence>
<evidence type="ECO:0000256" key="11">
    <source>
        <dbReference type="SAM" id="Coils"/>
    </source>
</evidence>
<evidence type="ECO:0000256" key="10">
    <source>
        <dbReference type="PROSITE-ProRule" id="PRU00244"/>
    </source>
</evidence>
<dbReference type="Gene3D" id="1.10.287.130">
    <property type="match status" value="1"/>
</dbReference>
<dbReference type="GO" id="GO:0016020">
    <property type="term" value="C:membrane"/>
    <property type="evidence" value="ECO:0007669"/>
    <property type="project" value="UniProtKB-UniRule"/>
</dbReference>
<dbReference type="RefSeq" id="WP_168148277.1">
    <property type="nucleotide sequence ID" value="NZ_JAAVXB010000005.1"/>
</dbReference>
<evidence type="ECO:0000256" key="5">
    <source>
        <dbReference type="ARBA" id="ARBA00022741"/>
    </source>
</evidence>
<feature type="transmembrane region" description="Helical" evidence="10">
    <location>
        <begin position="217"/>
        <end position="238"/>
    </location>
</feature>
<evidence type="ECO:0000256" key="1">
    <source>
        <dbReference type="ARBA" id="ARBA00000085"/>
    </source>
</evidence>
<dbReference type="PROSITE" id="PS50924">
    <property type="entry name" value="MHYT"/>
    <property type="match status" value="1"/>
</dbReference>
<feature type="transmembrane region" description="Helical" evidence="10">
    <location>
        <begin position="6"/>
        <end position="28"/>
    </location>
</feature>
<dbReference type="EMBL" id="JAAVXB010000005">
    <property type="protein sequence ID" value="NKF22965.1"/>
    <property type="molecule type" value="Genomic_DNA"/>
</dbReference>
<feature type="modified residue" description="4-aspartylphosphate" evidence="9">
    <location>
        <position position="741"/>
    </location>
</feature>
<dbReference type="PANTHER" id="PTHR43065:SF49">
    <property type="entry name" value="HISTIDINE KINASE"/>
    <property type="match status" value="1"/>
</dbReference>
<evidence type="ECO:0000313" key="17">
    <source>
        <dbReference type="EMBL" id="NKF22965.1"/>
    </source>
</evidence>
<dbReference type="InterPro" id="IPR011006">
    <property type="entry name" value="CheY-like_superfamily"/>
</dbReference>
<dbReference type="Pfam" id="PF02518">
    <property type="entry name" value="HATPase_c"/>
    <property type="match status" value="1"/>
</dbReference>
<protein>
    <recommendedName>
        <fullName evidence="2">histidine kinase</fullName>
        <ecNumber evidence="2">2.7.13.3</ecNumber>
    </recommendedName>
</protein>
<keyword evidence="18" id="KW-1185">Reference proteome</keyword>
<dbReference type="PROSITE" id="PS50113">
    <property type="entry name" value="PAC"/>
    <property type="match status" value="1"/>
</dbReference>
<evidence type="ECO:0000256" key="8">
    <source>
        <dbReference type="ARBA" id="ARBA00023012"/>
    </source>
</evidence>
<evidence type="ECO:0000313" key="18">
    <source>
        <dbReference type="Proteomes" id="UP000653472"/>
    </source>
</evidence>
<dbReference type="SMART" id="SM00387">
    <property type="entry name" value="HATPase_c"/>
    <property type="match status" value="1"/>
</dbReference>
<name>A0A969WDU3_9GAMM</name>
<dbReference type="Pfam" id="PF00989">
    <property type="entry name" value="PAS"/>
    <property type="match status" value="1"/>
</dbReference>
<keyword evidence="8" id="KW-0902">Two-component regulatory system</keyword>
<dbReference type="InterPro" id="IPR004358">
    <property type="entry name" value="Sig_transdc_His_kin-like_C"/>
</dbReference>
<accession>A0A969WDU3</accession>
<dbReference type="Gene3D" id="3.30.450.20">
    <property type="entry name" value="PAS domain"/>
    <property type="match status" value="1"/>
</dbReference>
<comment type="catalytic activity">
    <reaction evidence="1">
        <text>ATP + protein L-histidine = ADP + protein N-phospho-L-histidine.</text>
        <dbReference type="EC" id="2.7.13.3"/>
    </reaction>
</comment>
<dbReference type="SMART" id="SM00091">
    <property type="entry name" value="PAS"/>
    <property type="match status" value="1"/>
</dbReference>
<dbReference type="InterPro" id="IPR001789">
    <property type="entry name" value="Sig_transdc_resp-reg_receiver"/>
</dbReference>
<dbReference type="PROSITE" id="PS50109">
    <property type="entry name" value="HIS_KIN"/>
    <property type="match status" value="1"/>
</dbReference>
<feature type="domain" description="Response regulatory" evidence="13">
    <location>
        <begin position="691"/>
        <end position="807"/>
    </location>
</feature>
<feature type="domain" description="MHYT" evidence="16">
    <location>
        <begin position="5"/>
        <end position="200"/>
    </location>
</feature>
<dbReference type="Gene3D" id="3.30.565.10">
    <property type="entry name" value="Histidine kinase-like ATPase, C-terminal domain"/>
    <property type="match status" value="1"/>
</dbReference>
<dbReference type="Pfam" id="PF03707">
    <property type="entry name" value="MHYT"/>
    <property type="match status" value="4"/>
</dbReference>
<evidence type="ECO:0000259" key="13">
    <source>
        <dbReference type="PROSITE" id="PS50110"/>
    </source>
</evidence>
<keyword evidence="5" id="KW-0547">Nucleotide-binding</keyword>
<dbReference type="SMART" id="SM00388">
    <property type="entry name" value="HisKA"/>
    <property type="match status" value="1"/>
</dbReference>
<evidence type="ECO:0000259" key="16">
    <source>
        <dbReference type="PROSITE" id="PS50924"/>
    </source>
</evidence>
<feature type="transmembrane region" description="Helical" evidence="10">
    <location>
        <begin position="40"/>
        <end position="68"/>
    </location>
</feature>
<dbReference type="InterPro" id="IPR036890">
    <property type="entry name" value="HATPase_C_sf"/>
</dbReference>
<keyword evidence="10" id="KW-0472">Membrane</keyword>
<dbReference type="Gene3D" id="3.40.50.2300">
    <property type="match status" value="1"/>
</dbReference>
<dbReference type="CDD" id="cd00082">
    <property type="entry name" value="HisKA"/>
    <property type="match status" value="1"/>
</dbReference>
<gene>
    <name evidence="17" type="ORF">G7Y82_11600</name>
</gene>
<dbReference type="Pfam" id="PF00512">
    <property type="entry name" value="HisKA"/>
    <property type="match status" value="1"/>
</dbReference>
<dbReference type="InterPro" id="IPR000014">
    <property type="entry name" value="PAS"/>
</dbReference>
<organism evidence="17 18">
    <name type="scientific">Solimonas marina</name>
    <dbReference type="NCBI Taxonomy" id="2714601"/>
    <lineage>
        <taxon>Bacteria</taxon>
        <taxon>Pseudomonadati</taxon>
        <taxon>Pseudomonadota</taxon>
        <taxon>Gammaproteobacteria</taxon>
        <taxon>Nevskiales</taxon>
        <taxon>Nevskiaceae</taxon>
        <taxon>Solimonas</taxon>
    </lineage>
</organism>
<dbReference type="SUPFAM" id="SSF52172">
    <property type="entry name" value="CheY-like"/>
    <property type="match status" value="1"/>
</dbReference>
<dbReference type="InterPro" id="IPR036097">
    <property type="entry name" value="HisK_dim/P_sf"/>
</dbReference>
<dbReference type="SMART" id="SM00086">
    <property type="entry name" value="PAC"/>
    <property type="match status" value="1"/>
</dbReference>
<feature type="transmembrane region" description="Helical" evidence="10">
    <location>
        <begin position="80"/>
        <end position="100"/>
    </location>
</feature>
<dbReference type="InterPro" id="IPR001610">
    <property type="entry name" value="PAC"/>
</dbReference>
<dbReference type="GO" id="GO:0000155">
    <property type="term" value="F:phosphorelay sensor kinase activity"/>
    <property type="evidence" value="ECO:0007669"/>
    <property type="project" value="InterPro"/>
</dbReference>
<dbReference type="SMART" id="SM00448">
    <property type="entry name" value="REC"/>
    <property type="match status" value="1"/>
</dbReference>
<feature type="domain" description="PAC" evidence="15">
    <location>
        <begin position="382"/>
        <end position="434"/>
    </location>
</feature>
<dbReference type="InterPro" id="IPR005467">
    <property type="entry name" value="His_kinase_dom"/>
</dbReference>
<feature type="transmembrane region" description="Helical" evidence="10">
    <location>
        <begin position="179"/>
        <end position="197"/>
    </location>
</feature>
<keyword evidence="10" id="KW-0812">Transmembrane</keyword>
<evidence type="ECO:0000256" key="3">
    <source>
        <dbReference type="ARBA" id="ARBA00022553"/>
    </source>
</evidence>